<dbReference type="EMBL" id="JANPWB010000016">
    <property type="protein sequence ID" value="KAJ1082937.1"/>
    <property type="molecule type" value="Genomic_DNA"/>
</dbReference>
<accession>A0AAV7KXH8</accession>
<dbReference type="AlphaFoldDB" id="A0AAV7KXH8"/>
<proteinExistence type="predicted"/>
<evidence type="ECO:0000313" key="2">
    <source>
        <dbReference type="EMBL" id="KAJ1082937.1"/>
    </source>
</evidence>
<feature type="region of interest" description="Disordered" evidence="1">
    <location>
        <begin position="36"/>
        <end position="78"/>
    </location>
</feature>
<sequence length="78" mass="8526">MTIWRAVHSQGCRVPLELTRSRLSHTTAAATLFTARRLQHPPWSRGGTRLAADGAQENKDSPNGTGEAQSGGQCRQER</sequence>
<keyword evidence="3" id="KW-1185">Reference proteome</keyword>
<feature type="compositionally biased region" description="Polar residues" evidence="1">
    <location>
        <begin position="61"/>
        <end position="78"/>
    </location>
</feature>
<organism evidence="2 3">
    <name type="scientific">Pleurodeles waltl</name>
    <name type="common">Iberian ribbed newt</name>
    <dbReference type="NCBI Taxonomy" id="8319"/>
    <lineage>
        <taxon>Eukaryota</taxon>
        <taxon>Metazoa</taxon>
        <taxon>Chordata</taxon>
        <taxon>Craniata</taxon>
        <taxon>Vertebrata</taxon>
        <taxon>Euteleostomi</taxon>
        <taxon>Amphibia</taxon>
        <taxon>Batrachia</taxon>
        <taxon>Caudata</taxon>
        <taxon>Salamandroidea</taxon>
        <taxon>Salamandridae</taxon>
        <taxon>Pleurodelinae</taxon>
        <taxon>Pleurodeles</taxon>
    </lineage>
</organism>
<evidence type="ECO:0000313" key="3">
    <source>
        <dbReference type="Proteomes" id="UP001066276"/>
    </source>
</evidence>
<reference evidence="2" key="1">
    <citation type="journal article" date="2022" name="bioRxiv">
        <title>Sequencing and chromosome-scale assembly of the giantPleurodeles waltlgenome.</title>
        <authorList>
            <person name="Brown T."/>
            <person name="Elewa A."/>
            <person name="Iarovenko S."/>
            <person name="Subramanian E."/>
            <person name="Araus A.J."/>
            <person name="Petzold A."/>
            <person name="Susuki M."/>
            <person name="Suzuki K.-i.T."/>
            <person name="Hayashi T."/>
            <person name="Toyoda A."/>
            <person name="Oliveira C."/>
            <person name="Osipova E."/>
            <person name="Leigh N.D."/>
            <person name="Simon A."/>
            <person name="Yun M.H."/>
        </authorList>
    </citation>
    <scope>NUCLEOTIDE SEQUENCE</scope>
    <source>
        <strain evidence="2">20211129_DDA</strain>
        <tissue evidence="2">Liver</tissue>
    </source>
</reference>
<evidence type="ECO:0000256" key="1">
    <source>
        <dbReference type="SAM" id="MobiDB-lite"/>
    </source>
</evidence>
<comment type="caution">
    <text evidence="2">The sequence shown here is derived from an EMBL/GenBank/DDBJ whole genome shotgun (WGS) entry which is preliminary data.</text>
</comment>
<gene>
    <name evidence="2" type="ORF">NDU88_003098</name>
</gene>
<protein>
    <submittedName>
        <fullName evidence="2">Uncharacterized protein</fullName>
    </submittedName>
</protein>
<name>A0AAV7KXH8_PLEWA</name>
<dbReference type="Proteomes" id="UP001066276">
    <property type="component" value="Chromosome 12"/>
</dbReference>